<keyword evidence="4" id="KW-0808">Transferase</keyword>
<feature type="domain" description="RING-type" evidence="11">
    <location>
        <begin position="33"/>
        <end position="68"/>
    </location>
</feature>
<comment type="domain">
    <text evidence="10">The RING-type zinc finger domain is essential for ubiquitin ligase activity.</text>
</comment>
<sequence length="273" mass="30999">MSHHGSPASAVDAPVTHAGTPQSNGFLVSLFECPVCYDSVLPPILQCKNGHLVCNNCHPKLKYCPTCRVLLGSIRNLALEKLANLVQFPCKYAPWGCERILAHTEKTDHQVNCEFRLYSCPFPGVSCKWMGLMNAAVPHLMDQHRIITTQQGEHTIFFASDILHPGDFDWVMIQCCFGFNFMVILQKMDRYGDQKFYVIVKLIGTYQQAQNFVYKLELHCPRLNVTWEATPRSLQEGIETAIMRRECLMFNTNVAKLFAKDGNFSMNVNISRC</sequence>
<keyword evidence="13" id="KW-1185">Reference proteome</keyword>
<dbReference type="EC" id="2.3.2.27" evidence="10"/>
<keyword evidence="8 10" id="KW-0862">Zinc</keyword>
<dbReference type="InterPro" id="IPR008974">
    <property type="entry name" value="TRAF-like"/>
</dbReference>
<evidence type="ECO:0000313" key="14">
    <source>
        <dbReference type="RefSeq" id="XP_004711268.1"/>
    </source>
</evidence>
<dbReference type="InterPro" id="IPR004162">
    <property type="entry name" value="SINA-like_animal"/>
</dbReference>
<dbReference type="SUPFAM" id="SSF57850">
    <property type="entry name" value="RING/U-box"/>
    <property type="match status" value="1"/>
</dbReference>
<evidence type="ECO:0000256" key="9">
    <source>
        <dbReference type="PROSITE-ProRule" id="PRU00455"/>
    </source>
</evidence>
<comment type="similarity">
    <text evidence="3 10">Belongs to the SINA (Seven in absentia) family.</text>
</comment>
<dbReference type="GeneID" id="101649850"/>
<evidence type="ECO:0000259" key="12">
    <source>
        <dbReference type="PROSITE" id="PS51081"/>
    </source>
</evidence>
<comment type="pathway">
    <text evidence="2 10">Protein modification; protein ubiquitination.</text>
</comment>
<dbReference type="PANTHER" id="PTHR45877:SF7">
    <property type="entry name" value="E3 UBIQUITIN-PROTEIN LIGASE SIAH1"/>
    <property type="match status" value="1"/>
</dbReference>
<dbReference type="Pfam" id="PF21362">
    <property type="entry name" value="Sina_RING"/>
    <property type="match status" value="1"/>
</dbReference>
<dbReference type="InterPro" id="IPR018121">
    <property type="entry name" value="7-in-absentia-prot_TRAF-dom"/>
</dbReference>
<feature type="domain" description="SIAH-type" evidence="12">
    <location>
        <begin position="85"/>
        <end position="145"/>
    </location>
</feature>
<gene>
    <name evidence="14" type="primary">LOC101649850</name>
</gene>
<dbReference type="InterPro" id="IPR013010">
    <property type="entry name" value="Znf_SIAH"/>
</dbReference>
<evidence type="ECO:0000256" key="7">
    <source>
        <dbReference type="ARBA" id="ARBA00022786"/>
    </source>
</evidence>
<dbReference type="Pfam" id="PF21361">
    <property type="entry name" value="Sina_ZnF"/>
    <property type="match status" value="1"/>
</dbReference>
<dbReference type="RefSeq" id="XP_004711268.1">
    <property type="nucleotide sequence ID" value="XM_004711211.1"/>
</dbReference>
<organism evidence="13 14">
    <name type="scientific">Echinops telfairi</name>
    <name type="common">Lesser hedgehog tenrec</name>
    <dbReference type="NCBI Taxonomy" id="9371"/>
    <lineage>
        <taxon>Eukaryota</taxon>
        <taxon>Metazoa</taxon>
        <taxon>Chordata</taxon>
        <taxon>Craniata</taxon>
        <taxon>Vertebrata</taxon>
        <taxon>Euteleostomi</taxon>
        <taxon>Mammalia</taxon>
        <taxon>Eutheria</taxon>
        <taxon>Afrotheria</taxon>
        <taxon>Tenrecidae</taxon>
        <taxon>Tenrecinae</taxon>
        <taxon>Echinops</taxon>
    </lineage>
</organism>
<protein>
    <recommendedName>
        <fullName evidence="10">E3 ubiquitin-protein ligase</fullName>
        <ecNumber evidence="10">2.3.2.27</ecNumber>
    </recommendedName>
</protein>
<dbReference type="Proteomes" id="UP000694863">
    <property type="component" value="Unplaced"/>
</dbReference>
<comment type="catalytic activity">
    <reaction evidence="1 10">
        <text>S-ubiquitinyl-[E2 ubiquitin-conjugating enzyme]-L-cysteine + [acceptor protein]-L-lysine = [E2 ubiquitin-conjugating enzyme]-L-cysteine + N(6)-ubiquitinyl-[acceptor protein]-L-lysine.</text>
        <dbReference type="EC" id="2.3.2.27"/>
    </reaction>
</comment>
<evidence type="ECO:0000256" key="4">
    <source>
        <dbReference type="ARBA" id="ARBA00022679"/>
    </source>
</evidence>
<keyword evidence="5 10" id="KW-0479">Metal-binding</keyword>
<dbReference type="InterPro" id="IPR049548">
    <property type="entry name" value="Sina-like_RING"/>
</dbReference>
<evidence type="ECO:0000259" key="11">
    <source>
        <dbReference type="PROSITE" id="PS50089"/>
    </source>
</evidence>
<dbReference type="InterPro" id="IPR013083">
    <property type="entry name" value="Znf_RING/FYVE/PHD"/>
</dbReference>
<dbReference type="InterPro" id="IPR001841">
    <property type="entry name" value="Znf_RING"/>
</dbReference>
<dbReference type="PROSITE" id="PS51081">
    <property type="entry name" value="ZF_SIAH"/>
    <property type="match status" value="1"/>
</dbReference>
<evidence type="ECO:0000256" key="10">
    <source>
        <dbReference type="RuleBase" id="RU201113"/>
    </source>
</evidence>
<dbReference type="Gene3D" id="2.60.210.10">
    <property type="entry name" value="Apoptosis, Tumor Necrosis Factor Receptor Associated Protein 2, Chain A"/>
    <property type="match status" value="1"/>
</dbReference>
<comment type="domain">
    <text evidence="10">The SBD domain (substrate-binding domain) mediates the interaction with substrate proteins. It is related to the TRAF family.</text>
</comment>
<evidence type="ECO:0000256" key="6">
    <source>
        <dbReference type="ARBA" id="ARBA00022771"/>
    </source>
</evidence>
<evidence type="ECO:0000256" key="3">
    <source>
        <dbReference type="ARBA" id="ARBA00009119"/>
    </source>
</evidence>
<comment type="function">
    <text evidence="10">E3 ubiquitin-protein ligase that mediates ubiquitination and subsequent proteasomal degradation of target proteins. E3 ubiquitin ligases accept ubiquitin from an E2 ubiquitin-conjugating enzyme in the form of a thioester and then directly transfers the ubiquitin to targeted substrates.</text>
</comment>
<dbReference type="Pfam" id="PF03145">
    <property type="entry name" value="Sina_TRAF"/>
    <property type="match status" value="1"/>
</dbReference>
<evidence type="ECO:0000313" key="13">
    <source>
        <dbReference type="Proteomes" id="UP000694863"/>
    </source>
</evidence>
<keyword evidence="7 10" id="KW-0833">Ubl conjugation pathway</keyword>
<reference evidence="14" key="1">
    <citation type="submission" date="2025-08" db="UniProtKB">
        <authorList>
            <consortium name="RefSeq"/>
        </authorList>
    </citation>
    <scope>IDENTIFICATION</scope>
</reference>
<evidence type="ECO:0000256" key="2">
    <source>
        <dbReference type="ARBA" id="ARBA00004906"/>
    </source>
</evidence>
<accession>A0ABM0IZ61</accession>
<evidence type="ECO:0000256" key="1">
    <source>
        <dbReference type="ARBA" id="ARBA00000900"/>
    </source>
</evidence>
<proteinExistence type="inferred from homology"/>
<dbReference type="SUPFAM" id="SSF49599">
    <property type="entry name" value="TRAF domain-like"/>
    <property type="match status" value="1"/>
</dbReference>
<evidence type="ECO:0000256" key="5">
    <source>
        <dbReference type="ARBA" id="ARBA00022723"/>
    </source>
</evidence>
<dbReference type="PROSITE" id="PS50089">
    <property type="entry name" value="ZF_RING_2"/>
    <property type="match status" value="1"/>
</dbReference>
<name>A0ABM0IZ61_ECHTE</name>
<evidence type="ECO:0000256" key="8">
    <source>
        <dbReference type="ARBA" id="ARBA00022833"/>
    </source>
</evidence>
<dbReference type="PANTHER" id="PTHR45877">
    <property type="entry name" value="E3 UBIQUITIN-PROTEIN LIGASE SIAH2"/>
    <property type="match status" value="1"/>
</dbReference>
<keyword evidence="6 9" id="KW-0863">Zinc-finger</keyword>
<dbReference type="Gene3D" id="3.30.40.10">
    <property type="entry name" value="Zinc/RING finger domain, C3HC4 (zinc finger)"/>
    <property type="match status" value="2"/>
</dbReference>